<accession>A0ABN0Y461</accession>
<comment type="caution">
    <text evidence="2">The sequence shown here is derived from an EMBL/GenBank/DDBJ whole genome shotgun (WGS) entry which is preliminary data.</text>
</comment>
<dbReference type="EMBL" id="BAAACX010000007">
    <property type="protein sequence ID" value="GAA0382673.1"/>
    <property type="molecule type" value="Genomic_DNA"/>
</dbReference>
<protein>
    <recommendedName>
        <fullName evidence="4">Bacteriophage SP-beta YorD domain-containing protein</fullName>
    </recommendedName>
</protein>
<evidence type="ECO:0008006" key="4">
    <source>
        <dbReference type="Google" id="ProtNLM"/>
    </source>
</evidence>
<feature type="compositionally biased region" description="Acidic residues" evidence="1">
    <location>
        <begin position="38"/>
        <end position="56"/>
    </location>
</feature>
<dbReference type="RefSeq" id="WP_343858797.1">
    <property type="nucleotide sequence ID" value="NZ_BAAACX010000007.1"/>
</dbReference>
<feature type="region of interest" description="Disordered" evidence="1">
    <location>
        <begin position="33"/>
        <end position="56"/>
    </location>
</feature>
<name>A0ABN0Y461_9BACL</name>
<evidence type="ECO:0000313" key="2">
    <source>
        <dbReference type="EMBL" id="GAA0382673.1"/>
    </source>
</evidence>
<evidence type="ECO:0000256" key="1">
    <source>
        <dbReference type="SAM" id="MobiDB-lite"/>
    </source>
</evidence>
<reference evidence="2 3" key="1">
    <citation type="journal article" date="2019" name="Int. J. Syst. Evol. Microbiol.">
        <title>The Global Catalogue of Microorganisms (GCM) 10K type strain sequencing project: providing services to taxonomists for standard genome sequencing and annotation.</title>
        <authorList>
            <consortium name="The Broad Institute Genomics Platform"/>
            <consortium name="The Broad Institute Genome Sequencing Center for Infectious Disease"/>
            <person name="Wu L."/>
            <person name="Ma J."/>
        </authorList>
    </citation>
    <scope>NUCLEOTIDE SEQUENCE [LARGE SCALE GENOMIC DNA]</scope>
    <source>
        <strain evidence="2 3">JCM 12774</strain>
    </source>
</reference>
<keyword evidence="3" id="KW-1185">Reference proteome</keyword>
<evidence type="ECO:0000313" key="3">
    <source>
        <dbReference type="Proteomes" id="UP001500340"/>
    </source>
</evidence>
<proteinExistence type="predicted"/>
<gene>
    <name evidence="2" type="ORF">GCM10008933_12290</name>
</gene>
<organism evidence="2 3">
    <name type="scientific">Paenibacillus motobuensis</name>
    <dbReference type="NCBI Taxonomy" id="295324"/>
    <lineage>
        <taxon>Bacteria</taxon>
        <taxon>Bacillati</taxon>
        <taxon>Bacillota</taxon>
        <taxon>Bacilli</taxon>
        <taxon>Bacillales</taxon>
        <taxon>Paenibacillaceae</taxon>
        <taxon>Paenibacillus</taxon>
    </lineage>
</organism>
<sequence>MKAVPKVNTDGLYLEDTLVDDAFYGVVPFYAPLPELPPETDPEAADEPEEEVEEAEPEIAGYVVGVPVPQGLYLPQFDLAAWEAREEDVQTDPTGYWVEGLTPEEIEELTKPQPQEPNPVDLLGEELTAMKLQSIQQQSLIGSMGSELATTKLTTIEQQQTIASLGSELAAAKLEIIQMKGGMAQ</sequence>
<dbReference type="Proteomes" id="UP001500340">
    <property type="component" value="Unassembled WGS sequence"/>
</dbReference>